<organism evidence="1 2">
    <name type="scientific">Daphnia magna</name>
    <dbReference type="NCBI Taxonomy" id="35525"/>
    <lineage>
        <taxon>Eukaryota</taxon>
        <taxon>Metazoa</taxon>
        <taxon>Ecdysozoa</taxon>
        <taxon>Arthropoda</taxon>
        <taxon>Crustacea</taxon>
        <taxon>Branchiopoda</taxon>
        <taxon>Diplostraca</taxon>
        <taxon>Cladocera</taxon>
        <taxon>Anomopoda</taxon>
        <taxon>Daphniidae</taxon>
        <taxon>Daphnia</taxon>
    </lineage>
</organism>
<evidence type="ECO:0000313" key="2">
    <source>
        <dbReference type="Proteomes" id="UP000076858"/>
    </source>
</evidence>
<dbReference type="Proteomes" id="UP000076858">
    <property type="component" value="Unassembled WGS sequence"/>
</dbReference>
<keyword evidence="2" id="KW-1185">Reference proteome</keyword>
<name>A0A162PIY2_9CRUS</name>
<dbReference type="AlphaFoldDB" id="A0A162PIY2"/>
<dbReference type="EMBL" id="LRGB01000512">
    <property type="protein sequence ID" value="KZS18886.1"/>
    <property type="molecule type" value="Genomic_DNA"/>
</dbReference>
<gene>
    <name evidence="1" type="ORF">APZ42_015485</name>
</gene>
<sequence length="77" mass="9052">MDFYGSHLRKNTESYTSINGAVSLEWVTIVWVSVYSTSLFKFPVTSPIRIWWLQQPKITRKNRKRILSCPVIVDFSQ</sequence>
<proteinExistence type="predicted"/>
<accession>A0A162PIY2</accession>
<evidence type="ECO:0000313" key="1">
    <source>
        <dbReference type="EMBL" id="KZS18886.1"/>
    </source>
</evidence>
<reference evidence="1 2" key="1">
    <citation type="submission" date="2016-03" db="EMBL/GenBank/DDBJ databases">
        <title>EvidentialGene: Evidence-directed Construction of Genes on Genomes.</title>
        <authorList>
            <person name="Gilbert D.G."/>
            <person name="Choi J.-H."/>
            <person name="Mockaitis K."/>
            <person name="Colbourne J."/>
            <person name="Pfrender M."/>
        </authorList>
    </citation>
    <scope>NUCLEOTIDE SEQUENCE [LARGE SCALE GENOMIC DNA]</scope>
    <source>
        <strain evidence="1 2">Xinb3</strain>
        <tissue evidence="1">Complete organism</tissue>
    </source>
</reference>
<protein>
    <submittedName>
        <fullName evidence="1">Uncharacterized protein</fullName>
    </submittedName>
</protein>
<comment type="caution">
    <text evidence="1">The sequence shown here is derived from an EMBL/GenBank/DDBJ whole genome shotgun (WGS) entry which is preliminary data.</text>
</comment>